<sequence>MAAQLRMALLASESDRGAQQEAVRDRDAIIEALRREIVRLEEGRSNHER</sequence>
<reference evidence="1" key="1">
    <citation type="submission" date="2019-02" db="EMBL/GenBank/DDBJ databases">
        <authorList>
            <person name="Pothier F.J."/>
        </authorList>
    </citation>
    <scope>NUCLEOTIDE SEQUENCE</scope>
    <source>
        <strain evidence="1">CI-1B</strain>
    </source>
</reference>
<evidence type="ECO:0000313" key="1">
    <source>
        <dbReference type="EMBL" id="VIO70364.1"/>
    </source>
</evidence>
<evidence type="ECO:0000313" key="2">
    <source>
        <dbReference type="Proteomes" id="UP000328092"/>
    </source>
</evidence>
<proteinExistence type="predicted"/>
<dbReference type="AlphaFoldDB" id="A0A508T913"/>
<organism evidence="1 2">
    <name type="scientific">Bradyrhizobium ivorense</name>
    <dbReference type="NCBI Taxonomy" id="2511166"/>
    <lineage>
        <taxon>Bacteria</taxon>
        <taxon>Pseudomonadati</taxon>
        <taxon>Pseudomonadota</taxon>
        <taxon>Alphaproteobacteria</taxon>
        <taxon>Hyphomicrobiales</taxon>
        <taxon>Nitrobacteraceae</taxon>
        <taxon>Bradyrhizobium</taxon>
    </lineage>
</organism>
<comment type="caution">
    <text evidence="1">The sequence shown here is derived from an EMBL/GenBank/DDBJ whole genome shotgun (WGS) entry which is preliminary data.</text>
</comment>
<name>A0A508T913_9BRAD</name>
<dbReference type="RefSeq" id="WP_283813123.1">
    <property type="nucleotide sequence ID" value="NZ_CAADFC020000011.1"/>
</dbReference>
<accession>A0A508T913</accession>
<keyword evidence="2" id="KW-1185">Reference proteome</keyword>
<dbReference type="Proteomes" id="UP000328092">
    <property type="component" value="Unassembled WGS sequence"/>
</dbReference>
<gene>
    <name evidence="1" type="ORF">CI1B_30170</name>
</gene>
<dbReference type="EMBL" id="CAADFC020000011">
    <property type="protein sequence ID" value="VIO70364.1"/>
    <property type="molecule type" value="Genomic_DNA"/>
</dbReference>
<protein>
    <submittedName>
        <fullName evidence="1">Uncharacterized protein</fullName>
    </submittedName>
</protein>